<dbReference type="GO" id="GO:0008061">
    <property type="term" value="F:chitin binding"/>
    <property type="evidence" value="ECO:0007669"/>
    <property type="project" value="InterPro"/>
</dbReference>
<dbReference type="Proteomes" id="UP000749559">
    <property type="component" value="Unassembled WGS sequence"/>
</dbReference>
<sequence>MFLSPLYIMAMEIQRQMKGQSFRLLILIVLSCLALSNAQIEKAEPFGSTYILSEFEKASCERGNGYTSDIFNCCGFVRCVGNIGIRMHCPFNTVWQPQTCNCVLANHYEVCVISNCTNPLPDFDDSCPDFLDEDECCLRTDGFESQIFKGVNETHFMFKNDIQSCPFGQIFYTDTCCCEGPLEAQGAPCTHFTFDRGFNDISDVNGVPTNIRKTQRVSGLPGDMAAVFDQTSKFIIPRFANVEFNFALYICVWVAFDNVQISQHILHNGDEGGLKATISIELVITPDNEKLIVAGVKACDRVQDVVVLLQELLEGQWYHICIAYDDAGEVTLVIDGIRTTVVERERLPEIDLRLVVGSPFWDSLPALRLLDDFEYGHIQARDEINFIVGAAIAFSDPVEEERPLSMLAWLELQDNLANAVIEYFQRPYRHSSNLDDLNIAYDQLGEILRLPRLFEMRISMAKDLVRAEILPFVLESGDRQHIAEVEQLIANLEIGASLVSDVDAILTDIGGYEYHLIDDYMRLAFTLLTANGRNVLSLDAILQIDQLGKRSVDDENHFEKDNNILTEKVLLRLKRASISIPGALTKAPILASKYPIRLGDGFIGAFDEVVICTFVPDLTAQEDLFQNHITPMTRLGDHRDVR</sequence>
<evidence type="ECO:0000313" key="2">
    <source>
        <dbReference type="EMBL" id="CAH1794510.1"/>
    </source>
</evidence>
<name>A0A8S4PMU2_OWEFU</name>
<evidence type="ECO:0000313" key="3">
    <source>
        <dbReference type="Proteomes" id="UP000749559"/>
    </source>
</evidence>
<feature type="signal peptide" evidence="1">
    <location>
        <begin position="1"/>
        <end position="38"/>
    </location>
</feature>
<dbReference type="Pfam" id="PF13385">
    <property type="entry name" value="Laminin_G_3"/>
    <property type="match status" value="1"/>
</dbReference>
<protein>
    <submittedName>
        <fullName evidence="2">Uncharacterized protein</fullName>
    </submittedName>
</protein>
<evidence type="ECO:0000256" key="1">
    <source>
        <dbReference type="SAM" id="SignalP"/>
    </source>
</evidence>
<reference evidence="2" key="1">
    <citation type="submission" date="2022-03" db="EMBL/GenBank/DDBJ databases">
        <authorList>
            <person name="Martin C."/>
        </authorList>
    </citation>
    <scope>NUCLEOTIDE SEQUENCE</scope>
</reference>
<dbReference type="SUPFAM" id="SSF57625">
    <property type="entry name" value="Invertebrate chitin-binding proteins"/>
    <property type="match status" value="1"/>
</dbReference>
<dbReference type="InterPro" id="IPR036508">
    <property type="entry name" value="Chitin-bd_dom_sf"/>
</dbReference>
<accession>A0A8S4PMU2</accession>
<keyword evidence="3" id="KW-1185">Reference proteome</keyword>
<keyword evidence="1" id="KW-0732">Signal</keyword>
<dbReference type="Gene3D" id="2.60.120.200">
    <property type="match status" value="1"/>
</dbReference>
<feature type="chain" id="PRO_5035865618" evidence="1">
    <location>
        <begin position="39"/>
        <end position="642"/>
    </location>
</feature>
<organism evidence="2 3">
    <name type="scientific">Owenia fusiformis</name>
    <name type="common">Polychaete worm</name>
    <dbReference type="NCBI Taxonomy" id="6347"/>
    <lineage>
        <taxon>Eukaryota</taxon>
        <taxon>Metazoa</taxon>
        <taxon>Spiralia</taxon>
        <taxon>Lophotrochozoa</taxon>
        <taxon>Annelida</taxon>
        <taxon>Polychaeta</taxon>
        <taxon>Sedentaria</taxon>
        <taxon>Canalipalpata</taxon>
        <taxon>Sabellida</taxon>
        <taxon>Oweniida</taxon>
        <taxon>Oweniidae</taxon>
        <taxon>Owenia</taxon>
    </lineage>
</organism>
<dbReference type="AlphaFoldDB" id="A0A8S4PMU2"/>
<dbReference type="EMBL" id="CAIIXF020000009">
    <property type="protein sequence ID" value="CAH1794510.1"/>
    <property type="molecule type" value="Genomic_DNA"/>
</dbReference>
<dbReference type="InterPro" id="IPR013320">
    <property type="entry name" value="ConA-like_dom_sf"/>
</dbReference>
<proteinExistence type="predicted"/>
<dbReference type="SUPFAM" id="SSF49899">
    <property type="entry name" value="Concanavalin A-like lectins/glucanases"/>
    <property type="match status" value="1"/>
</dbReference>
<comment type="caution">
    <text evidence="2">The sequence shown here is derived from an EMBL/GenBank/DDBJ whole genome shotgun (WGS) entry which is preliminary data.</text>
</comment>
<gene>
    <name evidence="2" type="ORF">OFUS_LOCUS19191</name>
</gene>